<comment type="caution">
    <text evidence="3">The sequence shown here is derived from an EMBL/GenBank/DDBJ whole genome shotgun (WGS) entry which is preliminary data.</text>
</comment>
<dbReference type="PANTHER" id="PTHR44196:SF1">
    <property type="entry name" value="DEHYDROGENASE_REDUCTASE SDR FAMILY MEMBER 7B"/>
    <property type="match status" value="1"/>
</dbReference>
<dbReference type="PANTHER" id="PTHR44196">
    <property type="entry name" value="DEHYDROGENASE/REDUCTASE SDR FAMILY MEMBER 7B"/>
    <property type="match status" value="1"/>
</dbReference>
<dbReference type="SUPFAM" id="SSF51735">
    <property type="entry name" value="NAD(P)-binding Rossmann-fold domains"/>
    <property type="match status" value="1"/>
</dbReference>
<dbReference type="Proteomes" id="UP000315235">
    <property type="component" value="Unassembled WGS sequence"/>
</dbReference>
<dbReference type="InterPro" id="IPR036291">
    <property type="entry name" value="NAD(P)-bd_dom_sf"/>
</dbReference>
<dbReference type="InterPro" id="IPR002347">
    <property type="entry name" value="SDR_fam"/>
</dbReference>
<dbReference type="Gene3D" id="3.40.50.720">
    <property type="entry name" value="NAD(P)-binding Rossmann-like Domain"/>
    <property type="match status" value="1"/>
</dbReference>
<name>A0A553GTQ2_9PSED</name>
<dbReference type="GO" id="GO:0016491">
    <property type="term" value="F:oxidoreductase activity"/>
    <property type="evidence" value="ECO:0007669"/>
    <property type="project" value="UniProtKB-KW"/>
</dbReference>
<dbReference type="OrthoDB" id="335726at2"/>
<dbReference type="PROSITE" id="PS00061">
    <property type="entry name" value="ADH_SHORT"/>
    <property type="match status" value="1"/>
</dbReference>
<evidence type="ECO:0000313" key="3">
    <source>
        <dbReference type="EMBL" id="TRX72860.1"/>
    </source>
</evidence>
<accession>A0A553GTQ2</accession>
<evidence type="ECO:0000256" key="1">
    <source>
        <dbReference type="ARBA" id="ARBA00006484"/>
    </source>
</evidence>
<organism evidence="3 4">
    <name type="scientific">Pseudomonas mangiferae</name>
    <dbReference type="NCBI Taxonomy" id="2593654"/>
    <lineage>
        <taxon>Bacteria</taxon>
        <taxon>Pseudomonadati</taxon>
        <taxon>Pseudomonadota</taxon>
        <taxon>Gammaproteobacteria</taxon>
        <taxon>Pseudomonadales</taxon>
        <taxon>Pseudomonadaceae</taxon>
        <taxon>Pseudomonas</taxon>
    </lineage>
</organism>
<evidence type="ECO:0000313" key="4">
    <source>
        <dbReference type="Proteomes" id="UP000315235"/>
    </source>
</evidence>
<dbReference type="Pfam" id="PF00106">
    <property type="entry name" value="adh_short"/>
    <property type="match status" value="1"/>
</dbReference>
<keyword evidence="2" id="KW-0560">Oxidoreductase</keyword>
<dbReference type="PRINTS" id="PR00081">
    <property type="entry name" value="GDHRDH"/>
</dbReference>
<dbReference type="NCBIfam" id="NF005489">
    <property type="entry name" value="PRK07102.1"/>
    <property type="match status" value="1"/>
</dbReference>
<dbReference type="GO" id="GO:0016020">
    <property type="term" value="C:membrane"/>
    <property type="evidence" value="ECO:0007669"/>
    <property type="project" value="TreeGrafter"/>
</dbReference>
<keyword evidence="4" id="KW-1185">Reference proteome</keyword>
<proteinExistence type="inferred from homology"/>
<dbReference type="InterPro" id="IPR020904">
    <property type="entry name" value="Sc_DH/Rdtase_CS"/>
</dbReference>
<dbReference type="RefSeq" id="WP_143490285.1">
    <property type="nucleotide sequence ID" value="NZ_VJOY01000026.1"/>
</dbReference>
<protein>
    <submittedName>
        <fullName evidence="3">SDR family oxidoreductase</fullName>
    </submittedName>
</protein>
<dbReference type="AlphaFoldDB" id="A0A553GTQ2"/>
<reference evidence="3 4" key="1">
    <citation type="submission" date="2019-07" db="EMBL/GenBank/DDBJ databases">
        <title>Pseudomonas mangiferae sp. nov., isolated from bark of mango tree in Thailand.</title>
        <authorList>
            <person name="Srisuk N."/>
            <person name="Anurat P."/>
        </authorList>
    </citation>
    <scope>NUCLEOTIDE SEQUENCE [LARGE SCALE GENOMIC DNA]</scope>
    <source>
        <strain evidence="3 4">DMKU_BBB3-04</strain>
    </source>
</reference>
<dbReference type="EMBL" id="VJOY01000026">
    <property type="protein sequence ID" value="TRX72860.1"/>
    <property type="molecule type" value="Genomic_DNA"/>
</dbReference>
<evidence type="ECO:0000256" key="2">
    <source>
        <dbReference type="ARBA" id="ARBA00023002"/>
    </source>
</evidence>
<gene>
    <name evidence="3" type="ORF">FM069_20595</name>
</gene>
<sequence>MNEQRVLIVGATSAIAEATARRFAARGHSLYLLARNGERLESLAADLRVRGAARVFHAPFEANDLDAQEALLARVDSELGGIDQVLVAHGTLGDQKACEASVEATLQELNTNALSVIALLTRLANRFEAQRHGCIAVIGSVAGDRGRQSNYVYGTAKGALAIFLQGLRNRLAKSHVQVLTIKPGFVDTPMTAAFPKGPLWASPEKIAADIERAIERKRNVLYTPFFWWPIMAVIKSVPEMIFKRLSL</sequence>
<comment type="similarity">
    <text evidence="1">Belongs to the short-chain dehydrogenases/reductases (SDR) family.</text>
</comment>